<dbReference type="SUPFAM" id="SSF53271">
    <property type="entry name" value="PRTase-like"/>
    <property type="match status" value="1"/>
</dbReference>
<dbReference type="CDD" id="cd06223">
    <property type="entry name" value="PRTases_typeI"/>
    <property type="match status" value="1"/>
</dbReference>
<dbReference type="Gene3D" id="3.40.50.2020">
    <property type="match status" value="1"/>
</dbReference>
<name>A0A6N8G1I1_9CHRO</name>
<protein>
    <submittedName>
        <fullName evidence="2">Phosphoribosyltransferase</fullName>
    </submittedName>
</protein>
<proteinExistence type="predicted"/>
<accession>A0A6N8G1I1</accession>
<evidence type="ECO:0000313" key="3">
    <source>
        <dbReference type="Proteomes" id="UP000441797"/>
    </source>
</evidence>
<dbReference type="Pfam" id="PF00156">
    <property type="entry name" value="Pribosyltran"/>
    <property type="match status" value="1"/>
</dbReference>
<dbReference type="Proteomes" id="UP000441797">
    <property type="component" value="Unassembled WGS sequence"/>
</dbReference>
<keyword evidence="2" id="KW-0328">Glycosyltransferase</keyword>
<keyword evidence="3" id="KW-1185">Reference proteome</keyword>
<reference evidence="2 3" key="1">
    <citation type="journal article" date="2019" name="Front. Microbiol.">
        <title>Genomic Features for Desiccation Tolerance and Sugar Biosynthesis in the Extremophile Gloeocapsopsis sp. UTEX B3054.</title>
        <authorList>
            <person name="Urrejola C."/>
            <person name="Alcorta J."/>
            <person name="Salas L."/>
            <person name="Vasquez M."/>
            <person name="Polz M.F."/>
            <person name="Vicuna R."/>
            <person name="Diez B."/>
        </authorList>
    </citation>
    <scope>NUCLEOTIDE SEQUENCE [LARGE SCALE GENOMIC DNA]</scope>
    <source>
        <strain evidence="2 3">1H9</strain>
    </source>
</reference>
<feature type="domain" description="Phosphoribosyltransferase" evidence="1">
    <location>
        <begin position="42"/>
        <end position="177"/>
    </location>
</feature>
<organism evidence="2 3">
    <name type="scientific">Gloeocapsopsis dulcis AAB1 = 1H9</name>
    <dbReference type="NCBI Taxonomy" id="1433147"/>
    <lineage>
        <taxon>Bacteria</taxon>
        <taxon>Bacillati</taxon>
        <taxon>Cyanobacteriota</taxon>
        <taxon>Cyanophyceae</taxon>
        <taxon>Oscillatoriophycideae</taxon>
        <taxon>Chroococcales</taxon>
        <taxon>Chroococcaceae</taxon>
        <taxon>Gloeocapsopsis</taxon>
        <taxon>Gloeocapsopsis dulcis</taxon>
    </lineage>
</organism>
<dbReference type="InterPro" id="IPR029057">
    <property type="entry name" value="PRTase-like"/>
</dbReference>
<sequence length="234" mass="25107">MVLGALMSDFPLFRDRIDAGEQLAQAISIVLTQPPLSTIDAQPIVYALPRGGIPVGLPVAQSLKCPLSILVAKKISHPKNPELAIGAVTADGKVLWAEETPFYVPYSRQGKAALAEAMAKAQEQLAQLTPACPEVNAEGAIAIIVDDGIATGMTMAVAAQALKAQNPAAILLCAPLAPRGLISWLEEWGDRVIILETPQSFMSVSRFYADFPQVETEEAFAYLQQHKEGMRSEE</sequence>
<comment type="caution">
    <text evidence="2">The sequence shown here is derived from an EMBL/GenBank/DDBJ whole genome shotgun (WGS) entry which is preliminary data.</text>
</comment>
<dbReference type="AlphaFoldDB" id="A0A6N8G1I1"/>
<evidence type="ECO:0000259" key="1">
    <source>
        <dbReference type="Pfam" id="PF00156"/>
    </source>
</evidence>
<dbReference type="OrthoDB" id="9810066at2"/>
<dbReference type="Gene3D" id="3.30.1310.20">
    <property type="entry name" value="PRTase-like"/>
    <property type="match status" value="1"/>
</dbReference>
<dbReference type="EMBL" id="NAPY01000034">
    <property type="protein sequence ID" value="MUL38227.1"/>
    <property type="molecule type" value="Genomic_DNA"/>
</dbReference>
<gene>
    <name evidence="2" type="ORF">BWI75_18295</name>
</gene>
<dbReference type="InterPro" id="IPR000836">
    <property type="entry name" value="PRTase_dom"/>
</dbReference>
<evidence type="ECO:0000313" key="2">
    <source>
        <dbReference type="EMBL" id="MUL38227.1"/>
    </source>
</evidence>
<dbReference type="GO" id="GO:0016757">
    <property type="term" value="F:glycosyltransferase activity"/>
    <property type="evidence" value="ECO:0007669"/>
    <property type="project" value="UniProtKB-KW"/>
</dbReference>
<keyword evidence="2" id="KW-0808">Transferase</keyword>